<evidence type="ECO:0000313" key="5">
    <source>
        <dbReference type="Proteomes" id="UP001199710"/>
    </source>
</evidence>
<comment type="caution">
    <text evidence="2">The sequence shown here is derived from an EMBL/GenBank/DDBJ whole genome shotgun (WGS) entry which is preliminary data.</text>
</comment>
<dbReference type="InterPro" id="IPR007138">
    <property type="entry name" value="ABM_dom"/>
</dbReference>
<keyword evidence="5" id="KW-1185">Reference proteome</keyword>
<evidence type="ECO:0000313" key="4">
    <source>
        <dbReference type="Proteomes" id="UP000534578"/>
    </source>
</evidence>
<evidence type="ECO:0000259" key="1">
    <source>
        <dbReference type="PROSITE" id="PS51725"/>
    </source>
</evidence>
<sequence length="108" mass="12828">MSFTMNLYYTGEGDNAQKFAQEMEERGIADQIRQQPGNLKYEYFQPLDDPHTILLIDTWESQEALDADHDSPMMAELTKLREKYNLHMRAERFVPEELPDKDNKFLRK</sequence>
<dbReference type="Gene3D" id="3.30.70.100">
    <property type="match status" value="1"/>
</dbReference>
<proteinExistence type="predicted"/>
<dbReference type="RefSeq" id="WP_182578471.1">
    <property type="nucleotide sequence ID" value="NZ_JACIVE010000055.1"/>
</dbReference>
<gene>
    <name evidence="2" type="ORF">H5R92_05255</name>
    <name evidence="3" type="ORF">LTY36_06040</name>
</gene>
<dbReference type="InterPro" id="IPR011008">
    <property type="entry name" value="Dimeric_a/b-barrel"/>
</dbReference>
<reference evidence="3 5" key="2">
    <citation type="submission" date="2021-12" db="EMBL/GenBank/DDBJ databases">
        <title>A phylogenomic analysis of Limosilactobacillus reuteri reveals ancient and stable evolutionary relationships with rodents and birds and zoonotic transmission to humans.</title>
        <authorList>
            <person name="Li F."/>
            <person name="Li X."/>
            <person name="Cheng C."/>
            <person name="Tollenaar S."/>
            <person name="Zhang J.S."/>
            <person name="Simpson D."/>
            <person name="Tasseva G."/>
            <person name="Perez-Munoz M.E."/>
            <person name="Frese S."/>
            <person name="Gaenzle M.G."/>
            <person name="Walter J."/>
            <person name="Zheng J."/>
        </authorList>
    </citation>
    <scope>NUCLEOTIDE SEQUENCE [LARGE SCALE GENOMIC DNA]</scope>
    <source>
        <strain evidence="3 5">BG-MG3-B</strain>
    </source>
</reference>
<dbReference type="Proteomes" id="UP001199710">
    <property type="component" value="Unassembled WGS sequence"/>
</dbReference>
<name>A0A7W3UHJ6_9LACO</name>
<reference evidence="2 4" key="1">
    <citation type="submission" date="2020-07" db="EMBL/GenBank/DDBJ databases">
        <title>Description of Limosilactobacillus balticus sp. nov., Limosilactobacillus agrestis sp. nov., Limosilactobacillus albertensis sp. nov., Limosilactobacillus rudii sp. nov., Limosilactobacillus fastidiosus sp. nov., five novel Limosilactobacillus species isolated from the vertebrate gastrointestinal tract, and proposal of 6 subspecies of Limosilactobacillus reuteri adapted to the gastrointestinal tract of specific vertebrate hosts.</title>
        <authorList>
            <person name="Li F."/>
            <person name="Cheng C."/>
            <person name="Zheng J."/>
            <person name="Quevedo R.M."/>
            <person name="Li J."/>
            <person name="Roos S."/>
            <person name="Gaenzle M.G."/>
            <person name="Walter J."/>
        </authorList>
    </citation>
    <scope>NUCLEOTIDE SEQUENCE [LARGE SCALE GENOMIC DNA]</scope>
    <source>
        <strain evidence="2 4">BG-MG3-A</strain>
    </source>
</reference>
<dbReference type="PROSITE" id="PS51725">
    <property type="entry name" value="ABM"/>
    <property type="match status" value="1"/>
</dbReference>
<dbReference type="EMBL" id="JACIVE010000055">
    <property type="protein sequence ID" value="MBB1095589.1"/>
    <property type="molecule type" value="Genomic_DNA"/>
</dbReference>
<dbReference type="EMBL" id="JAJPDE010000066">
    <property type="protein sequence ID" value="MCD7130741.1"/>
    <property type="molecule type" value="Genomic_DNA"/>
</dbReference>
<dbReference type="Proteomes" id="UP000534578">
    <property type="component" value="Unassembled WGS sequence"/>
</dbReference>
<keyword evidence="2" id="KW-0560">Oxidoreductase</keyword>
<keyword evidence="2" id="KW-0503">Monooxygenase</keyword>
<dbReference type="SUPFAM" id="SSF54909">
    <property type="entry name" value="Dimeric alpha+beta barrel"/>
    <property type="match status" value="1"/>
</dbReference>
<protein>
    <submittedName>
        <fullName evidence="2">Antibiotic biosynthesis monooxygenase</fullName>
    </submittedName>
</protein>
<dbReference type="AlphaFoldDB" id="A0A7W3UHJ6"/>
<feature type="domain" description="ABM" evidence="1">
    <location>
        <begin position="3"/>
        <end position="94"/>
    </location>
</feature>
<dbReference type="Pfam" id="PF03992">
    <property type="entry name" value="ABM"/>
    <property type="match status" value="1"/>
</dbReference>
<organism evidence="2 4">
    <name type="scientific">Limosilactobacillus agrestis</name>
    <dbReference type="NCBI Taxonomy" id="2759748"/>
    <lineage>
        <taxon>Bacteria</taxon>
        <taxon>Bacillati</taxon>
        <taxon>Bacillota</taxon>
        <taxon>Bacilli</taxon>
        <taxon>Lactobacillales</taxon>
        <taxon>Lactobacillaceae</taxon>
        <taxon>Limosilactobacillus</taxon>
    </lineage>
</organism>
<accession>A0A7W3UHJ6</accession>
<evidence type="ECO:0000313" key="2">
    <source>
        <dbReference type="EMBL" id="MBB1095589.1"/>
    </source>
</evidence>
<dbReference type="GO" id="GO:0004497">
    <property type="term" value="F:monooxygenase activity"/>
    <property type="evidence" value="ECO:0007669"/>
    <property type="project" value="UniProtKB-KW"/>
</dbReference>
<evidence type="ECO:0000313" key="3">
    <source>
        <dbReference type="EMBL" id="MCD7130741.1"/>
    </source>
</evidence>